<feature type="compositionally biased region" description="Polar residues" evidence="5">
    <location>
        <begin position="865"/>
        <end position="879"/>
    </location>
</feature>
<feature type="region of interest" description="Disordered" evidence="5">
    <location>
        <begin position="827"/>
        <end position="910"/>
    </location>
</feature>
<sequence length="947" mass="102370">MFPPAPPGTPPSQTSQANQTSYAGQPNEADHAQEVLLNPNLLNPPSSSSSPSPLLSSTTIDSTLSSRASSIHGGSASSTISESGESVSSLGGLNHVNDGVGGSTVQRRMSRAYSNHDGDLLQQAQLQQQNHQQQQQQQRQRRVSTDPITIDTAAAASAPASQRRASWLPSATIVDEDGVLQMEVKEESCFKTWLRRRVPVFGWLISPGYNLNDLPDDLIAGITISTVVIPQSMAYAMLAPLPPVYGLYTSVVPILIYCLFGTSRHMHTGTFAITTLLLGQAVRGLMAKEDSADFSALNEYSLASTLLYDSATPMPIEDPEYEQRFIGMILMLSFVVGFLQVILSFLRVGGWASKHLLPDALVGGFNTAAVFHIGTSQLKHFLGFKKMPSPQGAFALIKSWIWIVENFWEGTNWYTVGLGSIAILMMLIMRKVERKRKAAFELRLRKEEMFLVQQRQAISAAIVRSHEEQREQQRRWQQQQQQKGGDAGIGPSTSQLPGGPLSPYQDTSLTQTALASNISLRTMADEGNETGRSGQSITFAPATTAATRTPGQVEQALHDPTAPVAAAKDRPVYIPIPDILLAVIILTVVNVVFSLDTPRSKGGMGIAVIGSIPKGLPQMAFPANLVSSGPKEWLSLEFLQRMILPMVQPALLIAVIIFVMSFSIAKQFGKRYGYKVDANQEMMALGLASMGGSIFSGYACTGSLTRTAILAQSGGKTPLASIVGVITVTLTLVCLTWCFERVPNTVLAAIVLVALQSLVMQITEPLKLWRLGQRKASVIWTVTFLGVLVVSVELGIAIGIAVVLLATIFGWAAARYRGENNSDRDALLRRQRRRSSVGRRHSQGTVTGLDTSTRRAGGPEDATESLLNHSASASSTNGLASAGVGGSQQRRRPYGSGVHLSAPASPAADWKRKMMRTKWGQRIGSFLGLEQPIFTDSLHANTDDDDH</sequence>
<dbReference type="OrthoDB" id="288203at2759"/>
<name>A0A197JQ21_9FUNG</name>
<dbReference type="Pfam" id="PF00916">
    <property type="entry name" value="Sulfate_transp"/>
    <property type="match status" value="2"/>
</dbReference>
<dbReference type="GO" id="GO:0008271">
    <property type="term" value="F:secondary active sulfate transmembrane transporter activity"/>
    <property type="evidence" value="ECO:0007669"/>
    <property type="project" value="InterPro"/>
</dbReference>
<dbReference type="InterPro" id="IPR001902">
    <property type="entry name" value="SLC26A/SulP_fam"/>
</dbReference>
<dbReference type="InterPro" id="IPR011547">
    <property type="entry name" value="SLC26A/SulP_dom"/>
</dbReference>
<feature type="compositionally biased region" description="Low complexity" evidence="5">
    <location>
        <begin position="36"/>
        <end position="66"/>
    </location>
</feature>
<feature type="compositionally biased region" description="Basic residues" evidence="5">
    <location>
        <begin position="829"/>
        <end position="842"/>
    </location>
</feature>
<keyword evidence="4 6" id="KW-0472">Membrane</keyword>
<feature type="domain" description="SLC26A/SulP transporter" evidence="7">
    <location>
        <begin position="571"/>
        <end position="783"/>
    </location>
</feature>
<feature type="transmembrane region" description="Helical" evidence="6">
    <location>
        <begin position="412"/>
        <end position="429"/>
    </location>
</feature>
<gene>
    <name evidence="8" type="ORF">K457DRAFT_632884</name>
</gene>
<feature type="region of interest" description="Disordered" evidence="5">
    <location>
        <begin position="125"/>
        <end position="145"/>
    </location>
</feature>
<feature type="transmembrane region" description="Helical" evidence="6">
    <location>
        <begin position="783"/>
        <end position="814"/>
    </location>
</feature>
<keyword evidence="2 6" id="KW-0812">Transmembrane</keyword>
<dbReference type="EMBL" id="KV442058">
    <property type="protein sequence ID" value="OAQ27367.1"/>
    <property type="molecule type" value="Genomic_DNA"/>
</dbReference>
<evidence type="ECO:0000256" key="4">
    <source>
        <dbReference type="ARBA" id="ARBA00023136"/>
    </source>
</evidence>
<feature type="region of interest" description="Disordered" evidence="5">
    <location>
        <begin position="1"/>
        <end position="103"/>
    </location>
</feature>
<evidence type="ECO:0000256" key="2">
    <source>
        <dbReference type="ARBA" id="ARBA00022692"/>
    </source>
</evidence>
<accession>A0A197JQ21</accession>
<feature type="transmembrane region" description="Helical" evidence="6">
    <location>
        <begin position="244"/>
        <end position="260"/>
    </location>
</feature>
<evidence type="ECO:0000259" key="7">
    <source>
        <dbReference type="Pfam" id="PF00916"/>
    </source>
</evidence>
<proteinExistence type="predicted"/>
<feature type="compositionally biased region" description="Basic and acidic residues" evidence="5">
    <location>
        <begin position="464"/>
        <end position="474"/>
    </location>
</feature>
<feature type="transmembrane region" description="Helical" evidence="6">
    <location>
        <begin position="572"/>
        <end position="593"/>
    </location>
</feature>
<feature type="region of interest" description="Disordered" evidence="5">
    <location>
        <begin position="464"/>
        <end position="506"/>
    </location>
</feature>
<dbReference type="Proteomes" id="UP000078512">
    <property type="component" value="Unassembled WGS sequence"/>
</dbReference>
<feature type="transmembrane region" description="Helical" evidence="6">
    <location>
        <begin position="682"/>
        <end position="699"/>
    </location>
</feature>
<keyword evidence="3 6" id="KW-1133">Transmembrane helix</keyword>
<dbReference type="GO" id="GO:0016020">
    <property type="term" value="C:membrane"/>
    <property type="evidence" value="ECO:0007669"/>
    <property type="project" value="UniProtKB-SubCell"/>
</dbReference>
<evidence type="ECO:0000256" key="6">
    <source>
        <dbReference type="SAM" id="Phobius"/>
    </source>
</evidence>
<dbReference type="STRING" id="1314771.A0A197JQ21"/>
<evidence type="ECO:0000256" key="1">
    <source>
        <dbReference type="ARBA" id="ARBA00004141"/>
    </source>
</evidence>
<comment type="subcellular location">
    <subcellularLocation>
        <location evidence="1">Membrane</location>
        <topology evidence="1">Multi-pass membrane protein</topology>
    </subcellularLocation>
</comment>
<dbReference type="AlphaFoldDB" id="A0A197JQ21"/>
<feature type="compositionally biased region" description="Low complexity" evidence="5">
    <location>
        <begin position="125"/>
        <end position="138"/>
    </location>
</feature>
<dbReference type="PROSITE" id="PS01130">
    <property type="entry name" value="SLC26A"/>
    <property type="match status" value="1"/>
</dbReference>
<feature type="transmembrane region" description="Helical" evidence="6">
    <location>
        <begin position="325"/>
        <end position="346"/>
    </location>
</feature>
<feature type="transmembrane region" description="Helical" evidence="6">
    <location>
        <begin position="642"/>
        <end position="662"/>
    </location>
</feature>
<evidence type="ECO:0000256" key="5">
    <source>
        <dbReference type="SAM" id="MobiDB-lite"/>
    </source>
</evidence>
<evidence type="ECO:0000256" key="3">
    <source>
        <dbReference type="ARBA" id="ARBA00022989"/>
    </source>
</evidence>
<feature type="domain" description="SLC26A/SulP transporter" evidence="7">
    <location>
        <begin position="216"/>
        <end position="446"/>
    </location>
</feature>
<evidence type="ECO:0000313" key="8">
    <source>
        <dbReference type="EMBL" id="OAQ27367.1"/>
    </source>
</evidence>
<feature type="compositionally biased region" description="Low complexity" evidence="5">
    <location>
        <begin position="73"/>
        <end position="92"/>
    </location>
</feature>
<dbReference type="InterPro" id="IPR018045">
    <property type="entry name" value="S04_transporter_CS"/>
</dbReference>
<protein>
    <recommendedName>
        <fullName evidence="7">SLC26A/SulP transporter domain-containing protein</fullName>
    </recommendedName>
</protein>
<feature type="transmembrane region" description="Helical" evidence="6">
    <location>
        <begin position="719"/>
        <end position="739"/>
    </location>
</feature>
<feature type="transmembrane region" description="Helical" evidence="6">
    <location>
        <begin position="746"/>
        <end position="763"/>
    </location>
</feature>
<dbReference type="PANTHER" id="PTHR11814">
    <property type="entry name" value="SULFATE TRANSPORTER"/>
    <property type="match status" value="1"/>
</dbReference>
<organism evidence="8 9">
    <name type="scientific">Linnemannia elongata AG-77</name>
    <dbReference type="NCBI Taxonomy" id="1314771"/>
    <lineage>
        <taxon>Eukaryota</taxon>
        <taxon>Fungi</taxon>
        <taxon>Fungi incertae sedis</taxon>
        <taxon>Mucoromycota</taxon>
        <taxon>Mortierellomycotina</taxon>
        <taxon>Mortierellomycetes</taxon>
        <taxon>Mortierellales</taxon>
        <taxon>Mortierellaceae</taxon>
        <taxon>Linnemannia</taxon>
    </lineage>
</organism>
<reference evidence="8 9" key="1">
    <citation type="submission" date="2016-05" db="EMBL/GenBank/DDBJ databases">
        <title>Genome sequencing reveals origins of a unique bacterial endosymbiosis in the earliest lineages of terrestrial Fungi.</title>
        <authorList>
            <consortium name="DOE Joint Genome Institute"/>
            <person name="Uehling J."/>
            <person name="Gryganskyi A."/>
            <person name="Hameed K."/>
            <person name="Tschaplinski T."/>
            <person name="Misztal P."/>
            <person name="Wu S."/>
            <person name="Desiro A."/>
            <person name="Vande Pol N."/>
            <person name="Du Z.-Y."/>
            <person name="Zienkiewicz A."/>
            <person name="Zienkiewicz K."/>
            <person name="Morin E."/>
            <person name="Tisserant E."/>
            <person name="Splivallo R."/>
            <person name="Hainaut M."/>
            <person name="Henrissat B."/>
            <person name="Ohm R."/>
            <person name="Kuo A."/>
            <person name="Yan J."/>
            <person name="Lipzen A."/>
            <person name="Nolan M."/>
            <person name="Labutti K."/>
            <person name="Barry K."/>
            <person name="Goldstein A."/>
            <person name="Labbe J."/>
            <person name="Schadt C."/>
            <person name="Tuskan G."/>
            <person name="Grigoriev I."/>
            <person name="Martin F."/>
            <person name="Vilgalys R."/>
            <person name="Bonito G."/>
        </authorList>
    </citation>
    <scope>NUCLEOTIDE SEQUENCE [LARGE SCALE GENOMIC DNA]</scope>
    <source>
        <strain evidence="8 9">AG-77</strain>
    </source>
</reference>
<keyword evidence="9" id="KW-1185">Reference proteome</keyword>
<feature type="compositionally biased region" description="Pro residues" evidence="5">
    <location>
        <begin position="1"/>
        <end position="10"/>
    </location>
</feature>
<evidence type="ECO:0000313" key="9">
    <source>
        <dbReference type="Proteomes" id="UP000078512"/>
    </source>
</evidence>